<proteinExistence type="predicted"/>
<accession>A0A061GXJ5</accession>
<dbReference type="OMA" id="RVIIQYR"/>
<evidence type="ECO:0000313" key="1">
    <source>
        <dbReference type="EMBL" id="EOY33927.1"/>
    </source>
</evidence>
<dbReference type="Gramene" id="EOY33927">
    <property type="protein sequence ID" value="EOY33927"/>
    <property type="gene ID" value="TCM_041758"/>
</dbReference>
<gene>
    <name evidence="1" type="ORF">TCM_041758</name>
</gene>
<sequence>MEGLIPLIYRVIIQYRTGEQLTAEGSMFNEPLPAPYARLPGDSGRFKLPPEYSSFFSMNSPSTSSDLIVSKGIKSPLHLSVG</sequence>
<dbReference type="InParanoid" id="A0A061GXJ5"/>
<dbReference type="AlphaFoldDB" id="A0A061GXJ5"/>
<protein>
    <submittedName>
        <fullName evidence="1">Uncharacterized protein</fullName>
    </submittedName>
</protein>
<dbReference type="PANTHER" id="PTHR34670:SF8">
    <property type="entry name" value="EXPRESSED PROTEIN"/>
    <property type="match status" value="1"/>
</dbReference>
<name>A0A061GXJ5_THECC</name>
<organism evidence="1 2">
    <name type="scientific">Theobroma cacao</name>
    <name type="common">Cacao</name>
    <name type="synonym">Cocoa</name>
    <dbReference type="NCBI Taxonomy" id="3641"/>
    <lineage>
        <taxon>Eukaryota</taxon>
        <taxon>Viridiplantae</taxon>
        <taxon>Streptophyta</taxon>
        <taxon>Embryophyta</taxon>
        <taxon>Tracheophyta</taxon>
        <taxon>Spermatophyta</taxon>
        <taxon>Magnoliopsida</taxon>
        <taxon>eudicotyledons</taxon>
        <taxon>Gunneridae</taxon>
        <taxon>Pentapetalae</taxon>
        <taxon>rosids</taxon>
        <taxon>malvids</taxon>
        <taxon>Malvales</taxon>
        <taxon>Malvaceae</taxon>
        <taxon>Byttnerioideae</taxon>
        <taxon>Theobroma</taxon>
    </lineage>
</organism>
<dbReference type="EMBL" id="CM001887">
    <property type="protein sequence ID" value="EOY33927.1"/>
    <property type="molecule type" value="Genomic_DNA"/>
</dbReference>
<dbReference type="Proteomes" id="UP000026915">
    <property type="component" value="Chromosome 9"/>
</dbReference>
<evidence type="ECO:0000313" key="2">
    <source>
        <dbReference type="Proteomes" id="UP000026915"/>
    </source>
</evidence>
<dbReference type="eggNOG" id="ENOG502S85M">
    <property type="taxonomic scope" value="Eukaryota"/>
</dbReference>
<dbReference type="PANTHER" id="PTHR34670">
    <property type="entry name" value="EXPRESSED PROTEIN"/>
    <property type="match status" value="1"/>
</dbReference>
<dbReference type="HOGENOM" id="CLU_158294_2_0_1"/>
<keyword evidence="2" id="KW-1185">Reference proteome</keyword>
<reference evidence="1 2" key="1">
    <citation type="journal article" date="2013" name="Genome Biol.">
        <title>The genome sequence of the most widely cultivated cacao type and its use to identify candidate genes regulating pod color.</title>
        <authorList>
            <person name="Motamayor J.C."/>
            <person name="Mockaitis K."/>
            <person name="Schmutz J."/>
            <person name="Haiminen N."/>
            <person name="Iii D.L."/>
            <person name="Cornejo O."/>
            <person name="Findley S.D."/>
            <person name="Zheng P."/>
            <person name="Utro F."/>
            <person name="Royaert S."/>
            <person name="Saski C."/>
            <person name="Jenkins J."/>
            <person name="Podicheti R."/>
            <person name="Zhao M."/>
            <person name="Scheffler B.E."/>
            <person name="Stack J.C."/>
            <person name="Feltus F.A."/>
            <person name="Mustiga G.M."/>
            <person name="Amores F."/>
            <person name="Phillips W."/>
            <person name="Marelli J.P."/>
            <person name="May G.D."/>
            <person name="Shapiro H."/>
            <person name="Ma J."/>
            <person name="Bustamante C.D."/>
            <person name="Schnell R.J."/>
            <person name="Main D."/>
            <person name="Gilbert D."/>
            <person name="Parida L."/>
            <person name="Kuhn D.N."/>
        </authorList>
    </citation>
    <scope>NUCLEOTIDE SEQUENCE [LARGE SCALE GENOMIC DNA]</scope>
    <source>
        <strain evidence="2">cv. Matina 1-6</strain>
    </source>
</reference>